<evidence type="ECO:0000256" key="1">
    <source>
        <dbReference type="PROSITE-ProRule" id="PRU00076"/>
    </source>
</evidence>
<evidence type="ECO:0000313" key="9">
    <source>
        <dbReference type="Proteomes" id="UP000265716"/>
    </source>
</evidence>
<evidence type="ECO:0000256" key="2">
    <source>
        <dbReference type="SAM" id="SignalP"/>
    </source>
</evidence>
<feature type="domain" description="EGF-like" evidence="3">
    <location>
        <begin position="216"/>
        <end position="251"/>
    </location>
</feature>
<keyword evidence="1" id="KW-1015">Disulfide bond</keyword>
<reference evidence="9 10" key="1">
    <citation type="submission" date="2018-08" db="EMBL/GenBank/DDBJ databases">
        <title>Aphanomyces genome sequencing and annotation.</title>
        <authorList>
            <person name="Minardi D."/>
            <person name="Oidtmann B."/>
            <person name="Van Der Giezen M."/>
            <person name="Studholme D.J."/>
        </authorList>
    </citation>
    <scope>NUCLEOTIDE SEQUENCE [LARGE SCALE GENOMIC DNA]</scope>
    <source>
        <strain evidence="6 11">D2</strain>
        <strain evidence="8 13">FDL457</strain>
        <strain evidence="5 9">SA</strain>
        <strain evidence="7 12">Si</strain>
        <strain evidence="4 10">Yx</strain>
    </source>
</reference>
<dbReference type="VEuPathDB" id="FungiDB:H257_05327"/>
<organism evidence="5 9">
    <name type="scientific">Aphanomyces astaci</name>
    <name type="common">Crayfish plague agent</name>
    <dbReference type="NCBI Taxonomy" id="112090"/>
    <lineage>
        <taxon>Eukaryota</taxon>
        <taxon>Sar</taxon>
        <taxon>Stramenopiles</taxon>
        <taxon>Oomycota</taxon>
        <taxon>Saprolegniomycetes</taxon>
        <taxon>Saprolegniales</taxon>
        <taxon>Verrucalvaceae</taxon>
        <taxon>Aphanomyces</taxon>
    </lineage>
</organism>
<dbReference type="EMBL" id="QUTA01008079">
    <property type="protein sequence ID" value="RHY04866.1"/>
    <property type="molecule type" value="Genomic_DNA"/>
</dbReference>
<dbReference type="InterPro" id="IPR002049">
    <property type="entry name" value="LE_dom"/>
</dbReference>
<name>A0A397CN69_APHAT</name>
<evidence type="ECO:0000313" key="11">
    <source>
        <dbReference type="Proteomes" id="UP000266643"/>
    </source>
</evidence>
<dbReference type="Proteomes" id="UP000283543">
    <property type="component" value="Unassembled WGS sequence"/>
</dbReference>
<evidence type="ECO:0000313" key="8">
    <source>
        <dbReference type="EMBL" id="RHZ40804.1"/>
    </source>
</evidence>
<dbReference type="Proteomes" id="UP000266239">
    <property type="component" value="Unassembled WGS sequence"/>
</dbReference>
<feature type="signal peptide" evidence="2">
    <location>
        <begin position="1"/>
        <end position="21"/>
    </location>
</feature>
<evidence type="ECO:0000313" key="6">
    <source>
        <dbReference type="EMBL" id="RHY64040.1"/>
    </source>
</evidence>
<dbReference type="EMBL" id="QUTD01005114">
    <property type="protein sequence ID" value="RHY64040.1"/>
    <property type="molecule type" value="Genomic_DNA"/>
</dbReference>
<dbReference type="AlphaFoldDB" id="A0A397CN69"/>
<dbReference type="Pfam" id="PF00008">
    <property type="entry name" value="EGF"/>
    <property type="match status" value="1"/>
</dbReference>
<dbReference type="PROSITE" id="PS01186">
    <property type="entry name" value="EGF_2"/>
    <property type="match status" value="2"/>
</dbReference>
<evidence type="ECO:0000313" key="7">
    <source>
        <dbReference type="EMBL" id="RHY72703.1"/>
    </source>
</evidence>
<dbReference type="SMART" id="SM00181">
    <property type="entry name" value="EGF"/>
    <property type="match status" value="3"/>
</dbReference>
<dbReference type="EMBL" id="QUTF01006206">
    <property type="protein sequence ID" value="RHZ40804.1"/>
    <property type="molecule type" value="Genomic_DNA"/>
</dbReference>
<dbReference type="Proteomes" id="UP000265716">
    <property type="component" value="Unassembled WGS sequence"/>
</dbReference>
<dbReference type="PROSITE" id="PS00022">
    <property type="entry name" value="EGF_1"/>
    <property type="match status" value="2"/>
</dbReference>
<comment type="caution">
    <text evidence="5">The sequence shown here is derived from an EMBL/GenBank/DDBJ whole genome shotgun (WGS) entry which is preliminary data.</text>
</comment>
<evidence type="ECO:0000313" key="13">
    <source>
        <dbReference type="Proteomes" id="UP000286510"/>
    </source>
</evidence>
<dbReference type="Proteomes" id="UP000286510">
    <property type="component" value="Unassembled WGS sequence"/>
</dbReference>
<feature type="disulfide bond" evidence="1">
    <location>
        <begin position="241"/>
        <end position="250"/>
    </location>
</feature>
<evidence type="ECO:0000313" key="4">
    <source>
        <dbReference type="EMBL" id="RHY04866.1"/>
    </source>
</evidence>
<keyword evidence="1" id="KW-0245">EGF-like domain</keyword>
<dbReference type="Gene3D" id="2.10.25.10">
    <property type="entry name" value="Laminin"/>
    <property type="match status" value="2"/>
</dbReference>
<dbReference type="CDD" id="cd00055">
    <property type="entry name" value="EGF_Lam"/>
    <property type="match status" value="1"/>
</dbReference>
<sequence>MVKIVLLSATSAALAVSLVTAATPGQCKATKDCAVWGQGYTCVSVQSSILGLTMTSQCVLGSACGGNIPGKCPTFGSWSGNYPKIQPVCAFAPAENCVATSAPASDAESINPVATPNPATVNCYAATFTANNESVTVQGIYKCLDSTIYTGQNLGGLRNLTDTQMQACNGTVTDSIPNPSLCNGHGTCAPVGSLASTYQCVCNQGYSTDDNCLKATSNICDSFGSCGQGNSCDPGTGLCVCSEGTTGPQCSLCDSSPRACSSNGVCTSEGKCKCNVGYLGTFCDKVSPSTASPSGNDNGNGTGNAASATVSAAVLIVGLLTWIL</sequence>
<keyword evidence="2" id="KW-0732">Signal</keyword>
<evidence type="ECO:0000313" key="12">
    <source>
        <dbReference type="Proteomes" id="UP000283543"/>
    </source>
</evidence>
<dbReference type="EMBL" id="QUTB01002438">
    <property type="protein sequence ID" value="RHY72703.1"/>
    <property type="molecule type" value="Genomic_DNA"/>
</dbReference>
<proteinExistence type="predicted"/>
<dbReference type="Pfam" id="PF23106">
    <property type="entry name" value="EGF_Teneurin"/>
    <property type="match status" value="1"/>
</dbReference>
<feature type="chain" id="PRO_5035557161" description="EGF-like domain-containing protein" evidence="2">
    <location>
        <begin position="22"/>
        <end position="324"/>
    </location>
</feature>
<evidence type="ECO:0000259" key="3">
    <source>
        <dbReference type="PROSITE" id="PS50026"/>
    </source>
</evidence>
<dbReference type="EMBL" id="QUTC01007783">
    <property type="protein sequence ID" value="RHY46372.1"/>
    <property type="molecule type" value="Genomic_DNA"/>
</dbReference>
<dbReference type="Proteomes" id="UP000266643">
    <property type="component" value="Unassembled WGS sequence"/>
</dbReference>
<dbReference type="InterPro" id="IPR000742">
    <property type="entry name" value="EGF"/>
</dbReference>
<comment type="caution">
    <text evidence="1">Lacks conserved residue(s) required for the propagation of feature annotation.</text>
</comment>
<gene>
    <name evidence="4" type="ORF">DYB25_010472</name>
    <name evidence="8" type="ORF">DYB26_001206</name>
    <name evidence="6" type="ORF">DYB30_002584</name>
    <name evidence="7" type="ORF">DYB34_003694</name>
    <name evidence="5" type="ORF">DYB38_000100</name>
</gene>
<protein>
    <recommendedName>
        <fullName evidence="3">EGF-like domain-containing protein</fullName>
    </recommendedName>
</protein>
<accession>A0A397CN69</accession>
<dbReference type="PROSITE" id="PS50026">
    <property type="entry name" value="EGF_3"/>
    <property type="match status" value="1"/>
</dbReference>
<evidence type="ECO:0000313" key="10">
    <source>
        <dbReference type="Proteomes" id="UP000266239"/>
    </source>
</evidence>
<evidence type="ECO:0000313" key="5">
    <source>
        <dbReference type="EMBL" id="RHY46372.1"/>
    </source>
</evidence>